<feature type="compositionally biased region" description="Basic and acidic residues" evidence="5">
    <location>
        <begin position="436"/>
        <end position="457"/>
    </location>
</feature>
<organism evidence="8 9">
    <name type="scientific">Algimonas porphyrae</name>
    <dbReference type="NCBI Taxonomy" id="1128113"/>
    <lineage>
        <taxon>Bacteria</taxon>
        <taxon>Pseudomonadati</taxon>
        <taxon>Pseudomonadota</taxon>
        <taxon>Alphaproteobacteria</taxon>
        <taxon>Maricaulales</taxon>
        <taxon>Robiginitomaculaceae</taxon>
        <taxon>Algimonas</taxon>
    </lineage>
</organism>
<dbReference type="InterPro" id="IPR010817">
    <property type="entry name" value="HemY_N"/>
</dbReference>
<comment type="subcellular location">
    <subcellularLocation>
        <location evidence="1">Membrane</location>
    </subcellularLocation>
</comment>
<evidence type="ECO:0000256" key="1">
    <source>
        <dbReference type="ARBA" id="ARBA00004370"/>
    </source>
</evidence>
<protein>
    <recommendedName>
        <fullName evidence="7">HemY N-terminal domain-containing protein</fullName>
    </recommendedName>
</protein>
<sequence length="491" mass="54099">MMKYLVAFLVFIVLLAAMLLYVGDDATLLLSSTSGKPPFALPPMELTWQAVILFGTAFIVATITLWSVLLWIWRLPRRLKSGVGMRKRNRAIDAMEDALIAGAEGDMDRARKASARVRDLTGSTDLGRIISATAAEACGDHEEAVAHYTAMMDSDKTRPTAQRGLAQSKLATGDLPGAVEAARDAFDQNPRARWAFDTLFKALVADYRWTEARDALDKGRAAKHVDGSLYDRRKAVLLTAEADYWLDNGQHDKALQLAQAALKHAADFAPAAVIAAYELARAGGQKKAASLLERAWASHPHPALAIAYLDLYPGESVETQGGRIDRFIAPEPDHREARLLRVSHYLRAGDPVEALSILSPMLEEETPTARLCLLAAEAERVLGNRVDAALWTERAATAAHERDWSDLDPDGPGFDYEPQDWRRLIFSFGDTGELVHPRGDRSKAVRRPTPDPERDPLRLAGPDESAQDDEDDDLARRFDDLLDGSGETERD</sequence>
<evidence type="ECO:0000256" key="3">
    <source>
        <dbReference type="ARBA" id="ARBA00022989"/>
    </source>
</evidence>
<dbReference type="Proteomes" id="UP001161390">
    <property type="component" value="Unassembled WGS sequence"/>
</dbReference>
<dbReference type="RefSeq" id="WP_284370477.1">
    <property type="nucleotide sequence ID" value="NZ_BSNJ01000002.1"/>
</dbReference>
<feature type="domain" description="HemY N-terminal" evidence="7">
    <location>
        <begin position="48"/>
        <end position="138"/>
    </location>
</feature>
<dbReference type="InterPro" id="IPR011990">
    <property type="entry name" value="TPR-like_helical_dom_sf"/>
</dbReference>
<gene>
    <name evidence="8" type="ORF">GCM10007854_11150</name>
</gene>
<name>A0ABQ5UXY3_9PROT</name>
<keyword evidence="9" id="KW-1185">Reference proteome</keyword>
<evidence type="ECO:0000256" key="4">
    <source>
        <dbReference type="ARBA" id="ARBA00023136"/>
    </source>
</evidence>
<keyword evidence="2 6" id="KW-0812">Transmembrane</keyword>
<evidence type="ECO:0000313" key="9">
    <source>
        <dbReference type="Proteomes" id="UP001161390"/>
    </source>
</evidence>
<keyword evidence="3 6" id="KW-1133">Transmembrane helix</keyword>
<comment type="caution">
    <text evidence="8">The sequence shown here is derived from an EMBL/GenBank/DDBJ whole genome shotgun (WGS) entry which is preliminary data.</text>
</comment>
<proteinExistence type="predicted"/>
<dbReference type="EMBL" id="BSNJ01000002">
    <property type="protein sequence ID" value="GLQ20160.1"/>
    <property type="molecule type" value="Genomic_DNA"/>
</dbReference>
<dbReference type="SUPFAM" id="SSF48452">
    <property type="entry name" value="TPR-like"/>
    <property type="match status" value="1"/>
</dbReference>
<evidence type="ECO:0000256" key="6">
    <source>
        <dbReference type="SAM" id="Phobius"/>
    </source>
</evidence>
<feature type="region of interest" description="Disordered" evidence="5">
    <location>
        <begin position="436"/>
        <end position="491"/>
    </location>
</feature>
<reference evidence="8" key="2">
    <citation type="submission" date="2023-01" db="EMBL/GenBank/DDBJ databases">
        <title>Draft genome sequence of Algimonas porphyrae strain NBRC 108216.</title>
        <authorList>
            <person name="Sun Q."/>
            <person name="Mori K."/>
        </authorList>
    </citation>
    <scope>NUCLEOTIDE SEQUENCE</scope>
    <source>
        <strain evidence="8">NBRC 108216</strain>
    </source>
</reference>
<keyword evidence="4 6" id="KW-0472">Membrane</keyword>
<reference evidence="8" key="1">
    <citation type="journal article" date="2014" name="Int. J. Syst. Evol. Microbiol.">
        <title>Complete genome of a new Firmicutes species belonging to the dominant human colonic microbiota ('Ruminococcus bicirculans') reveals two chromosomes and a selective capacity to utilize plant glucans.</title>
        <authorList>
            <consortium name="NISC Comparative Sequencing Program"/>
            <person name="Wegmann U."/>
            <person name="Louis P."/>
            <person name="Goesmann A."/>
            <person name="Henrissat B."/>
            <person name="Duncan S.H."/>
            <person name="Flint H.J."/>
        </authorList>
    </citation>
    <scope>NUCLEOTIDE SEQUENCE</scope>
    <source>
        <strain evidence="8">NBRC 108216</strain>
    </source>
</reference>
<dbReference type="Pfam" id="PF07219">
    <property type="entry name" value="HemY_N"/>
    <property type="match status" value="1"/>
</dbReference>
<evidence type="ECO:0000256" key="2">
    <source>
        <dbReference type="ARBA" id="ARBA00022692"/>
    </source>
</evidence>
<feature type="transmembrane region" description="Helical" evidence="6">
    <location>
        <begin position="48"/>
        <end position="73"/>
    </location>
</feature>
<evidence type="ECO:0000313" key="8">
    <source>
        <dbReference type="EMBL" id="GLQ20160.1"/>
    </source>
</evidence>
<accession>A0ABQ5UXY3</accession>
<evidence type="ECO:0000256" key="5">
    <source>
        <dbReference type="SAM" id="MobiDB-lite"/>
    </source>
</evidence>
<evidence type="ECO:0000259" key="7">
    <source>
        <dbReference type="Pfam" id="PF07219"/>
    </source>
</evidence>
<dbReference type="Gene3D" id="1.25.40.10">
    <property type="entry name" value="Tetratricopeptide repeat domain"/>
    <property type="match status" value="1"/>
</dbReference>
<dbReference type="SUPFAM" id="SSF81901">
    <property type="entry name" value="HCP-like"/>
    <property type="match status" value="1"/>
</dbReference>